<keyword evidence="2" id="KW-1185">Reference proteome</keyword>
<dbReference type="EMBL" id="CAGI01000183">
    <property type="protein sequence ID" value="CCF53469.1"/>
    <property type="molecule type" value="Genomic_DNA"/>
</dbReference>
<dbReference type="Proteomes" id="UP000006174">
    <property type="component" value="Unassembled WGS sequence"/>
</dbReference>
<reference evidence="1 2" key="1">
    <citation type="journal article" date="2012" name="Plant Cell">
        <title>Genome comparison of barley and maize smut fungi reveals targeted loss of RNA silencing components and species-specific presence of transposable elements.</title>
        <authorList>
            <person name="Laurie J.D."/>
            <person name="Ali S."/>
            <person name="Linning R."/>
            <person name="Mannhaupt G."/>
            <person name="Wong P."/>
            <person name="Gueldener U."/>
            <person name="Muensterkoetter M."/>
            <person name="Moore R."/>
            <person name="Kahmann R."/>
            <person name="Bakkeren G."/>
            <person name="Schirawski J."/>
        </authorList>
    </citation>
    <scope>NUCLEOTIDE SEQUENCE [LARGE SCALE GENOMIC DNA]</scope>
    <source>
        <strain evidence="2">Uh4875-4</strain>
    </source>
</reference>
<comment type="caution">
    <text evidence="1">The sequence shown here is derived from an EMBL/GenBank/DDBJ whole genome shotgun (WGS) entry which is preliminary data.</text>
</comment>
<organism evidence="1 2">
    <name type="scientific">Ustilago hordei</name>
    <name type="common">Barley covered smut fungus</name>
    <dbReference type="NCBI Taxonomy" id="120017"/>
    <lineage>
        <taxon>Eukaryota</taxon>
        <taxon>Fungi</taxon>
        <taxon>Dikarya</taxon>
        <taxon>Basidiomycota</taxon>
        <taxon>Ustilaginomycotina</taxon>
        <taxon>Ustilaginomycetes</taxon>
        <taxon>Ustilaginales</taxon>
        <taxon>Ustilaginaceae</taxon>
        <taxon>Ustilago</taxon>
    </lineage>
</organism>
<accession>I2G2S6</accession>
<proteinExistence type="predicted"/>
<sequence length="124" mass="13776">MSVTILVRVNLLLPTSDYVYRSMLYRIPFLQDVSCELHGNDVACHVPAPEGKEWVSGWFHVPEGEMAKMLLAVKCIDCEALDQRQVANLACSESLPLSSPLSSLILRSNAAFHILFPATPFCKL</sequence>
<gene>
    <name evidence="1" type="ORF">UHOR_02299</name>
</gene>
<evidence type="ECO:0000313" key="2">
    <source>
        <dbReference type="Proteomes" id="UP000006174"/>
    </source>
</evidence>
<dbReference type="AlphaFoldDB" id="I2G2S6"/>
<evidence type="ECO:0000313" key="1">
    <source>
        <dbReference type="EMBL" id="CCF53469.1"/>
    </source>
</evidence>
<name>I2G2S6_USTHO</name>
<protein>
    <submittedName>
        <fullName evidence="1">Uncharacterized protein</fullName>
    </submittedName>
</protein>
<dbReference type="HOGENOM" id="CLU_2005603_0_0_1"/>